<evidence type="ECO:0000313" key="3">
    <source>
        <dbReference type="EMBL" id="CAA7601030.1"/>
    </source>
</evidence>
<protein>
    <submittedName>
        <fullName evidence="4">5-methylthioadenosine/S-adenosylhomocysteine deaminase</fullName>
    </submittedName>
    <submittedName>
        <fullName evidence="3">Amidohydrolase family</fullName>
        <ecNumber evidence="3">3.-.-.-</ecNumber>
        <ecNumber evidence="3">3.5.-.-</ecNumber>
    </submittedName>
</protein>
<name>A0A8S0X4R7_9FIRM</name>
<dbReference type="Proteomes" id="UP001071230">
    <property type="component" value="Unassembled WGS sequence"/>
</dbReference>
<organism evidence="3">
    <name type="scientific">Acididesulfobacillus acetoxydans</name>
    <dbReference type="NCBI Taxonomy" id="1561005"/>
    <lineage>
        <taxon>Bacteria</taxon>
        <taxon>Bacillati</taxon>
        <taxon>Bacillota</taxon>
        <taxon>Clostridia</taxon>
        <taxon>Eubacteriales</taxon>
        <taxon>Peptococcaceae</taxon>
        <taxon>Acididesulfobacillus</taxon>
    </lineage>
</organism>
<reference evidence="3" key="2">
    <citation type="submission" date="2020-01" db="EMBL/GenBank/DDBJ databases">
        <authorList>
            <person name="Hornung B."/>
        </authorList>
    </citation>
    <scope>NUCLEOTIDE SEQUENCE</scope>
    <source>
        <strain evidence="3">PacBioINE</strain>
    </source>
</reference>
<dbReference type="SUPFAM" id="SSF51338">
    <property type="entry name" value="Composite domain of metallo-dependent hydrolases"/>
    <property type="match status" value="1"/>
</dbReference>
<accession>A0A8S0X4R7</accession>
<keyword evidence="5" id="KW-1185">Reference proteome</keyword>
<dbReference type="Proteomes" id="UP000836597">
    <property type="component" value="Chromosome"/>
</dbReference>
<dbReference type="EMBL" id="CDGJ01000036">
    <property type="protein sequence ID" value="CEJ06904.1"/>
    <property type="molecule type" value="Genomic_DNA"/>
</dbReference>
<dbReference type="KEGG" id="aacx:DEACI_1683"/>
<feature type="domain" description="Amidohydrolase-related" evidence="2">
    <location>
        <begin position="55"/>
        <end position="407"/>
    </location>
</feature>
<evidence type="ECO:0000313" key="4">
    <source>
        <dbReference type="EMBL" id="CEJ06904.1"/>
    </source>
</evidence>
<sequence>MRRVILAGYTVLDSTTVLAGTGLCWRDDKIEAVLGNEELRALSGVDEIFDCRDSIIIPGFIDGHVHLYGMLAHGLLPQKPLPDFHEFLRTHWWPDVENRLHAQDITAAARVSCVEHIKSGVTTICDVVEAPNAGPGILEQEAAVVKELGLRGVFSTEASERLGEDRAAKLLAENVAFARSHTGDASIRGMMSIHTTFTGRPDFLRRATALAREFNLDFHMHLSESDYEAEICEQEHGLRPTELYERLGILGPYVVASQGVSLLPRELAILRRYGCRLVHMPLSNCEVGGGFAPVPAMLAAGIRVGLGTDGYVNDFFEVMRGAFLIHKAVAKNSAVMPAQIVFSMATALGAEVLGFSDLGQLRPGFRADFVVLDDWFPTPLTPGNFFDQLVAFGRSEYVRDVYVAGRAIMRERQILHAEENMLRRSLRERSLNFWSSAARRQNGTGQ</sequence>
<dbReference type="RefSeq" id="WP_240984607.1">
    <property type="nucleotide sequence ID" value="NZ_CDGJ01000036.1"/>
</dbReference>
<dbReference type="EC" id="3.5.-.-" evidence="3"/>
<evidence type="ECO:0000256" key="1">
    <source>
        <dbReference type="ARBA" id="ARBA00022801"/>
    </source>
</evidence>
<gene>
    <name evidence="4" type="ORF">DEACI_1358</name>
    <name evidence="3" type="ORF">DEACI_1683</name>
</gene>
<proteinExistence type="predicted"/>
<dbReference type="Pfam" id="PF01979">
    <property type="entry name" value="Amidohydro_1"/>
    <property type="match status" value="1"/>
</dbReference>
<keyword evidence="1 3" id="KW-0378">Hydrolase</keyword>
<dbReference type="AlphaFoldDB" id="A0A8S0X4R7"/>
<evidence type="ECO:0000313" key="5">
    <source>
        <dbReference type="Proteomes" id="UP001071230"/>
    </source>
</evidence>
<dbReference type="InterPro" id="IPR050287">
    <property type="entry name" value="MTA/SAH_deaminase"/>
</dbReference>
<dbReference type="Gene3D" id="3.20.20.140">
    <property type="entry name" value="Metal-dependent hydrolases"/>
    <property type="match status" value="1"/>
</dbReference>
<dbReference type="Gene3D" id="2.30.40.10">
    <property type="entry name" value="Urease, subunit C, domain 1"/>
    <property type="match status" value="1"/>
</dbReference>
<dbReference type="InterPro" id="IPR011059">
    <property type="entry name" value="Metal-dep_hydrolase_composite"/>
</dbReference>
<evidence type="ECO:0000259" key="2">
    <source>
        <dbReference type="Pfam" id="PF01979"/>
    </source>
</evidence>
<dbReference type="GO" id="GO:0016810">
    <property type="term" value="F:hydrolase activity, acting on carbon-nitrogen (but not peptide) bonds"/>
    <property type="evidence" value="ECO:0007669"/>
    <property type="project" value="InterPro"/>
</dbReference>
<dbReference type="PANTHER" id="PTHR43794:SF11">
    <property type="entry name" value="AMIDOHYDROLASE-RELATED DOMAIN-CONTAINING PROTEIN"/>
    <property type="match status" value="1"/>
</dbReference>
<dbReference type="PANTHER" id="PTHR43794">
    <property type="entry name" value="AMINOHYDROLASE SSNA-RELATED"/>
    <property type="match status" value="1"/>
</dbReference>
<dbReference type="InterPro" id="IPR006680">
    <property type="entry name" value="Amidohydro-rel"/>
</dbReference>
<reference evidence="4" key="1">
    <citation type="submission" date="2014-11" db="EMBL/GenBank/DDBJ databases">
        <authorList>
            <person name="Hornung B.V."/>
        </authorList>
    </citation>
    <scope>NUCLEOTIDE SEQUENCE</scope>
    <source>
        <strain evidence="4">INE</strain>
    </source>
</reference>
<dbReference type="InterPro" id="IPR032466">
    <property type="entry name" value="Metal_Hydrolase"/>
</dbReference>
<dbReference type="EC" id="3.-.-.-" evidence="3"/>
<dbReference type="EMBL" id="LR746496">
    <property type="protein sequence ID" value="CAA7601030.1"/>
    <property type="molecule type" value="Genomic_DNA"/>
</dbReference>
<dbReference type="SUPFAM" id="SSF51556">
    <property type="entry name" value="Metallo-dependent hydrolases"/>
    <property type="match status" value="1"/>
</dbReference>